<organism evidence="2 3">
    <name type="scientific">Prorocentrum cordatum</name>
    <dbReference type="NCBI Taxonomy" id="2364126"/>
    <lineage>
        <taxon>Eukaryota</taxon>
        <taxon>Sar</taxon>
        <taxon>Alveolata</taxon>
        <taxon>Dinophyceae</taxon>
        <taxon>Prorocentrales</taxon>
        <taxon>Prorocentraceae</taxon>
        <taxon>Prorocentrum</taxon>
    </lineage>
</organism>
<name>A0ABN9QI75_9DINO</name>
<reference evidence="2" key="1">
    <citation type="submission" date="2023-10" db="EMBL/GenBank/DDBJ databases">
        <authorList>
            <person name="Chen Y."/>
            <person name="Shah S."/>
            <person name="Dougan E. K."/>
            <person name="Thang M."/>
            <person name="Chan C."/>
        </authorList>
    </citation>
    <scope>NUCLEOTIDE SEQUENCE [LARGE SCALE GENOMIC DNA]</scope>
</reference>
<feature type="compositionally biased region" description="Low complexity" evidence="1">
    <location>
        <begin position="70"/>
        <end position="90"/>
    </location>
</feature>
<proteinExistence type="predicted"/>
<sequence length="149" mass="16562">MLYRPSPVNIRQGVGAMMAVLAALRIHHKAPDIEFQALRAFQMVGHPGASSLQRLPGHVMVKRVAQHDSIASPSASESLPPQSLSSSAGRSSRRSPFCLAKRLRLHSQREAAQSMCISVQSKEAVKCRKVQLAFRCRRCLRRQPHRSQC</sequence>
<dbReference type="Proteomes" id="UP001189429">
    <property type="component" value="Unassembled WGS sequence"/>
</dbReference>
<dbReference type="EMBL" id="CAUYUJ010003538">
    <property type="protein sequence ID" value="CAK0805715.1"/>
    <property type="molecule type" value="Genomic_DNA"/>
</dbReference>
<comment type="caution">
    <text evidence="2">The sequence shown here is derived from an EMBL/GenBank/DDBJ whole genome shotgun (WGS) entry which is preliminary data.</text>
</comment>
<accession>A0ABN9QI75</accession>
<keyword evidence="3" id="KW-1185">Reference proteome</keyword>
<evidence type="ECO:0000313" key="2">
    <source>
        <dbReference type="EMBL" id="CAK0805715.1"/>
    </source>
</evidence>
<feature type="region of interest" description="Disordered" evidence="1">
    <location>
        <begin position="70"/>
        <end position="92"/>
    </location>
</feature>
<gene>
    <name evidence="2" type="ORF">PCOR1329_LOCUS12166</name>
</gene>
<protein>
    <submittedName>
        <fullName evidence="2">Uncharacterized protein</fullName>
    </submittedName>
</protein>
<evidence type="ECO:0000313" key="3">
    <source>
        <dbReference type="Proteomes" id="UP001189429"/>
    </source>
</evidence>
<evidence type="ECO:0000256" key="1">
    <source>
        <dbReference type="SAM" id="MobiDB-lite"/>
    </source>
</evidence>